<dbReference type="EMBL" id="AHZU02001691">
    <property type="protein sequence ID" value="KFG29825.1"/>
    <property type="molecule type" value="Genomic_DNA"/>
</dbReference>
<feature type="region of interest" description="Disordered" evidence="4">
    <location>
        <begin position="35"/>
        <end position="54"/>
    </location>
</feature>
<keyword evidence="5" id="KW-1133">Transmembrane helix</keyword>
<comment type="caution">
    <text evidence="7">The sequence shown here is derived from an EMBL/GenBank/DDBJ whole genome shotgun (WGS) entry which is preliminary data.</text>
</comment>
<dbReference type="OrthoDB" id="346907at2759"/>
<protein>
    <submittedName>
        <fullName evidence="7">Protein kinase domain protein</fullName>
    </submittedName>
</protein>
<dbReference type="GO" id="GO:0005524">
    <property type="term" value="F:ATP binding"/>
    <property type="evidence" value="ECO:0007669"/>
    <property type="project" value="UniProtKB-UniRule"/>
</dbReference>
<accession>A0A086JCF7</accession>
<feature type="region of interest" description="Disordered" evidence="4">
    <location>
        <begin position="260"/>
        <end position="279"/>
    </location>
</feature>
<feature type="region of interest" description="Disordered" evidence="4">
    <location>
        <begin position="167"/>
        <end position="208"/>
    </location>
</feature>
<dbReference type="PROSITE" id="PS50011">
    <property type="entry name" value="PROTEIN_KINASE_DOM"/>
    <property type="match status" value="1"/>
</dbReference>
<keyword evidence="5" id="KW-0812">Transmembrane</keyword>
<evidence type="ECO:0000256" key="3">
    <source>
        <dbReference type="PROSITE-ProRule" id="PRU10141"/>
    </source>
</evidence>
<keyword evidence="5" id="KW-0472">Membrane</keyword>
<evidence type="ECO:0000256" key="2">
    <source>
        <dbReference type="ARBA" id="ARBA00022840"/>
    </source>
</evidence>
<evidence type="ECO:0000313" key="7">
    <source>
        <dbReference type="EMBL" id="KFG29825.1"/>
    </source>
</evidence>
<feature type="transmembrane region" description="Helical" evidence="5">
    <location>
        <begin position="70"/>
        <end position="90"/>
    </location>
</feature>
<feature type="binding site" evidence="3">
    <location>
        <position position="364"/>
    </location>
    <ligand>
        <name>ATP</name>
        <dbReference type="ChEBI" id="CHEBI:30616"/>
    </ligand>
</feature>
<dbReference type="SUPFAM" id="SSF56112">
    <property type="entry name" value="Protein kinase-like (PK-like)"/>
    <property type="match status" value="2"/>
</dbReference>
<feature type="region of interest" description="Disordered" evidence="4">
    <location>
        <begin position="285"/>
        <end position="308"/>
    </location>
</feature>
<dbReference type="PROSITE" id="PS00108">
    <property type="entry name" value="PROTEIN_KINASE_ST"/>
    <property type="match status" value="1"/>
</dbReference>
<gene>
    <name evidence="7" type="ORF">TGDOM2_321650</name>
</gene>
<evidence type="ECO:0000256" key="1">
    <source>
        <dbReference type="ARBA" id="ARBA00022741"/>
    </source>
</evidence>
<evidence type="ECO:0000313" key="8">
    <source>
        <dbReference type="Proteomes" id="UP000028837"/>
    </source>
</evidence>
<sequence>MLPRMQSERSVARQSLGATRSRCLLRFATKKWASRGLGSSNRPGRPPPSSAAGHRASCPLFPRSSFSASFALRFLCPVLCSLLLATLFFVSPREVDALKFRGNGGRHLNAELDGNWAKRFQETQRAAPPDSFFVSDSEISGRTSLLSLASSEQGTSTVDSRFVGLSGQKPRHVWGSQEETDERREDRQEESEGRRGNEDAYHPHTFSHSSSSMPFYGALFDSSSAFPPFSAAVSSPPFSMTVSPADRVIQALPIAFAEHKSGGEKASREETGGKKDDQALSFLGDTKSASELNPPRLVCPDKPPTLPPREEQVRKAYALPLCELSWDDLGPMLGSGTFGRVYPLRRPACTEVTKGFVGRKFAVKIFWLKRKGMMNLFDTISQGGTPSAEQTDPGTIATIKSEIRSLPTSSSAFRDMVRIADPTVDVEKIKGMADSLTVETIMTEAKTLRTVINTNGFYTEVGETGTIFTQMEKFVQTHRPEIWSTLSKASQEAQASKYAEIGLADNHWSLPLARVLVKDKNDVKHWALLIELFDGDLQPKTDKTGYSLDGWNAKSGGNVVLREIFSSREALIGLTSKLVKPFVVMQNLYSLGHFDIKPPNLLYKYFPGEKGRAGRLSVAAGDFGMAGLLHGDMILRGTLAFMAPEMERVSGGLVAKPSYDVYALALTLASFWTAATELRDHYPWVEKCIKPTLKKMKDAPEFTFLRFASKTGPKLYEADTIYALSTCFAVGGKVEKLYHTGMPLLIRLKLSQMADPEPLARVSMRHARFVFKAYAMLDKLLRAPQSEANAETREEQLKQLQSLHIVQFLLFYLRMEPLTAARDNTQSYRRLARALLDFARLDPVYQAATETVQPLPYEFFTEQKDWQNVKVEVSGSEVDETIRKLRTSLTRDRSLSEDSWADLVDIMFGVSLDGLREVVTRVVYSRKTFLLEEKIGNAVKEAVAATYKFDPNTQLIAEDAPDRLFEVVRTDLGLSYPDDSELGRFLVHRVSKSHTAWATVDRLARQALRLALRREERTRQVYEQLLSGEKPSSESEKAFFDSVFSAVSVVSEANYFGLFWDFPSAGLFGVPPEEMQAYVRKTHLAFVGKMWPVETQKKILEAAVRVTVRGLNASLPASLVDVYATVFAALPTKAPVSPPFLYGLEREEYSSLLFDAKLPEFKEMVAFWATRHELNIAVQTAVGKIPDATNLSDEDIEKQLEGMLPAHLRSPSPARFGWPPEAVADNIRLFIREAKDELALHGPDMVHNRIRVNGRSKPPRRATFLFHEIFRKAIAFKKDISVLQFNQFFTDILKQSFDPQCRRFIAEVKKRVKSAPAEYVRVADTEAVAPLFEGEGKDILKLVAVDPAARASDPEPNNCFLWTQAFLDDKTIVVS</sequence>
<feature type="domain" description="Protein kinase" evidence="6">
    <location>
        <begin position="327"/>
        <end position="777"/>
    </location>
</feature>
<proteinExistence type="predicted"/>
<feature type="compositionally biased region" description="Basic and acidic residues" evidence="4">
    <location>
        <begin position="260"/>
        <end position="278"/>
    </location>
</feature>
<keyword evidence="2 3" id="KW-0067">ATP-binding</keyword>
<dbReference type="GO" id="GO:0004672">
    <property type="term" value="F:protein kinase activity"/>
    <property type="evidence" value="ECO:0007669"/>
    <property type="project" value="InterPro"/>
</dbReference>
<evidence type="ECO:0000256" key="5">
    <source>
        <dbReference type="SAM" id="Phobius"/>
    </source>
</evidence>
<evidence type="ECO:0000259" key="6">
    <source>
        <dbReference type="PROSITE" id="PS50011"/>
    </source>
</evidence>
<name>A0A086JCF7_TOXGO</name>
<keyword evidence="7" id="KW-0808">Transferase</keyword>
<dbReference type="InterPro" id="IPR017441">
    <property type="entry name" value="Protein_kinase_ATP_BS"/>
</dbReference>
<dbReference type="InterPro" id="IPR011009">
    <property type="entry name" value="Kinase-like_dom_sf"/>
</dbReference>
<reference evidence="7 8" key="1">
    <citation type="submission" date="2014-02" db="EMBL/GenBank/DDBJ databases">
        <authorList>
            <person name="Sibley D."/>
            <person name="Venepally P."/>
            <person name="Karamycheva S."/>
            <person name="Hadjithomas M."/>
            <person name="Khan A."/>
            <person name="Brunk B."/>
            <person name="Roos D."/>
            <person name="Caler E."/>
            <person name="Lorenzi H."/>
        </authorList>
    </citation>
    <scope>NUCLEOTIDE SEQUENCE [LARGE SCALE GENOMIC DNA]</scope>
    <source>
        <strain evidence="7 8">GAB2-2007-GAL-DOM2</strain>
    </source>
</reference>
<dbReference type="VEuPathDB" id="ToxoDB:TGDOM2_321650"/>
<dbReference type="Gene3D" id="1.10.510.10">
    <property type="entry name" value="Transferase(Phosphotransferase) domain 1"/>
    <property type="match status" value="1"/>
</dbReference>
<evidence type="ECO:0000256" key="4">
    <source>
        <dbReference type="SAM" id="MobiDB-lite"/>
    </source>
</evidence>
<dbReference type="InterPro" id="IPR000719">
    <property type="entry name" value="Prot_kinase_dom"/>
</dbReference>
<dbReference type="Proteomes" id="UP000028837">
    <property type="component" value="Unassembled WGS sequence"/>
</dbReference>
<organism evidence="7 8">
    <name type="scientific">Toxoplasma gondii GAB2-2007-GAL-DOM2</name>
    <dbReference type="NCBI Taxonomy" id="1130820"/>
    <lineage>
        <taxon>Eukaryota</taxon>
        <taxon>Sar</taxon>
        <taxon>Alveolata</taxon>
        <taxon>Apicomplexa</taxon>
        <taxon>Conoidasida</taxon>
        <taxon>Coccidia</taxon>
        <taxon>Eucoccidiorida</taxon>
        <taxon>Eimeriorina</taxon>
        <taxon>Sarcocystidae</taxon>
        <taxon>Toxoplasma</taxon>
    </lineage>
</organism>
<keyword evidence="1 3" id="KW-0547">Nucleotide-binding</keyword>
<dbReference type="SMART" id="SM00220">
    <property type="entry name" value="S_TKc"/>
    <property type="match status" value="1"/>
</dbReference>
<dbReference type="InterPro" id="IPR008271">
    <property type="entry name" value="Ser/Thr_kinase_AS"/>
</dbReference>
<dbReference type="PROSITE" id="PS00107">
    <property type="entry name" value="PROTEIN_KINASE_ATP"/>
    <property type="match status" value="1"/>
</dbReference>
<feature type="compositionally biased region" description="Basic and acidic residues" evidence="4">
    <location>
        <begin position="181"/>
        <end position="202"/>
    </location>
</feature>
<keyword evidence="7" id="KW-0418">Kinase</keyword>